<evidence type="ECO:0000256" key="7">
    <source>
        <dbReference type="ARBA" id="ARBA00023012"/>
    </source>
</evidence>
<dbReference type="PROSITE" id="PS50885">
    <property type="entry name" value="HAMP"/>
    <property type="match status" value="1"/>
</dbReference>
<dbReference type="Gene3D" id="6.10.340.10">
    <property type="match status" value="1"/>
</dbReference>
<keyword evidence="13" id="KW-1185">Reference proteome</keyword>
<dbReference type="AlphaFoldDB" id="A0A2A2THR7"/>
<dbReference type="InterPro" id="IPR036097">
    <property type="entry name" value="HisK_dim/P_sf"/>
</dbReference>
<dbReference type="EC" id="2.7.13.3" evidence="3"/>
<evidence type="ECO:0000256" key="8">
    <source>
        <dbReference type="ARBA" id="ARBA00055745"/>
    </source>
</evidence>
<name>A0A2A2THR7_9CYAN</name>
<dbReference type="SMART" id="SM00388">
    <property type="entry name" value="HisKA"/>
    <property type="match status" value="1"/>
</dbReference>
<keyword evidence="5" id="KW-0808">Transferase</keyword>
<keyword evidence="7" id="KW-0902">Two-component regulatory system</keyword>
<feature type="transmembrane region" description="Helical" evidence="9">
    <location>
        <begin position="20"/>
        <end position="41"/>
    </location>
</feature>
<reference evidence="12 13" key="1">
    <citation type="submission" date="2017-08" db="EMBL/GenBank/DDBJ databases">
        <title>Draft genome sequence of filamentous cyanobacterium Calothrix elsteri CCALA 953.</title>
        <authorList>
            <person name="Gagunashvili A.N."/>
            <person name="Elster J."/>
            <person name="Andresson O.S."/>
        </authorList>
    </citation>
    <scope>NUCLEOTIDE SEQUENCE [LARGE SCALE GENOMIC DNA]</scope>
    <source>
        <strain evidence="12 13">CCALA 953</strain>
    </source>
</reference>
<dbReference type="CDD" id="cd06225">
    <property type="entry name" value="HAMP"/>
    <property type="match status" value="1"/>
</dbReference>
<keyword evidence="9" id="KW-0472">Membrane</keyword>
<dbReference type="InterPro" id="IPR003660">
    <property type="entry name" value="HAMP_dom"/>
</dbReference>
<dbReference type="InterPro" id="IPR004358">
    <property type="entry name" value="Sig_transdc_His_kin-like_C"/>
</dbReference>
<evidence type="ECO:0000313" key="12">
    <source>
        <dbReference type="EMBL" id="PAX53175.1"/>
    </source>
</evidence>
<dbReference type="InterPro" id="IPR005467">
    <property type="entry name" value="His_kinase_dom"/>
</dbReference>
<dbReference type="EMBL" id="NTFS01000164">
    <property type="protein sequence ID" value="PAX53175.1"/>
    <property type="molecule type" value="Genomic_DNA"/>
</dbReference>
<dbReference type="PROSITE" id="PS50109">
    <property type="entry name" value="HIS_KIN"/>
    <property type="match status" value="1"/>
</dbReference>
<evidence type="ECO:0000256" key="6">
    <source>
        <dbReference type="ARBA" id="ARBA00022777"/>
    </source>
</evidence>
<feature type="domain" description="HAMP" evidence="11">
    <location>
        <begin position="197"/>
        <end position="251"/>
    </location>
</feature>
<dbReference type="Proteomes" id="UP000218238">
    <property type="component" value="Unassembled WGS sequence"/>
</dbReference>
<dbReference type="Pfam" id="PF00512">
    <property type="entry name" value="HisKA"/>
    <property type="match status" value="1"/>
</dbReference>
<dbReference type="InterPro" id="IPR003661">
    <property type="entry name" value="HisK_dim/P_dom"/>
</dbReference>
<evidence type="ECO:0000259" key="11">
    <source>
        <dbReference type="PROSITE" id="PS50885"/>
    </source>
</evidence>
<proteinExistence type="predicted"/>
<accession>A0A2A2THR7</accession>
<dbReference type="RefSeq" id="WP_095722537.1">
    <property type="nucleotide sequence ID" value="NZ_NTFS01000164.1"/>
</dbReference>
<dbReference type="Gene3D" id="3.30.565.10">
    <property type="entry name" value="Histidine kinase-like ATPase, C-terminal domain"/>
    <property type="match status" value="1"/>
</dbReference>
<evidence type="ECO:0000256" key="2">
    <source>
        <dbReference type="ARBA" id="ARBA00004370"/>
    </source>
</evidence>
<dbReference type="SUPFAM" id="SSF47384">
    <property type="entry name" value="Homodimeric domain of signal transducing histidine kinase"/>
    <property type="match status" value="1"/>
</dbReference>
<evidence type="ECO:0000259" key="10">
    <source>
        <dbReference type="PROSITE" id="PS50109"/>
    </source>
</evidence>
<dbReference type="PANTHER" id="PTHR43711:SF1">
    <property type="entry name" value="HISTIDINE KINASE 1"/>
    <property type="match status" value="1"/>
</dbReference>
<sequence>MNRFSRIFPKINPSSLRVRLTIGIAVFSALGLGGLTTWTGWKMQQLLINSHKENMEQIASRLPLDVEVYSQMLPFTTALEKAISNRETNNTLLWITNTNNTLLAKSSNFNPSSDTYANELINLTKMPLVPEVYHIKGHSYVLCGGELKIRGKVLGKVSIAQDITRDQAMFVAMIQSMGIATILVIILISGGIAFYVSYSLQPLRQISRMTEAVQAEDLGEARLYLNNAPSEVKELAQTVNMMLSRLADAWEKERQFTSNISHELRTSLTIVHGYLQSILRRQQNLTEIQKEALLTAASEAERTIHILQDLLDLARADSGYLQLSKEPCILDDIVTEIVSMAQQNSSREITIEIENNPITIKADSNRIKQILLNLIDNAVKYSDPDTPINVNLHQIKNQVIIQICDKGYGIPLQNQSHIFERFYRVDTARTHSNGTGLGLSIAKTLVEKMGGSISVRSKLGEGSVFTVSLPC</sequence>
<organism evidence="12 13">
    <name type="scientific">Brunnivagina elsteri CCALA 953</name>
    <dbReference type="NCBI Taxonomy" id="987040"/>
    <lineage>
        <taxon>Bacteria</taxon>
        <taxon>Bacillati</taxon>
        <taxon>Cyanobacteriota</taxon>
        <taxon>Cyanophyceae</taxon>
        <taxon>Nostocales</taxon>
        <taxon>Calotrichaceae</taxon>
        <taxon>Brunnivagina</taxon>
    </lineage>
</organism>
<evidence type="ECO:0000256" key="4">
    <source>
        <dbReference type="ARBA" id="ARBA00022553"/>
    </source>
</evidence>
<dbReference type="SMART" id="SM00387">
    <property type="entry name" value="HATPase_c"/>
    <property type="match status" value="1"/>
</dbReference>
<gene>
    <name evidence="12" type="ORF">CK510_15400</name>
</gene>
<feature type="transmembrane region" description="Helical" evidence="9">
    <location>
        <begin position="177"/>
        <end position="198"/>
    </location>
</feature>
<dbReference type="OrthoDB" id="9763461at2"/>
<dbReference type="InterPro" id="IPR050736">
    <property type="entry name" value="Sensor_HK_Regulatory"/>
</dbReference>
<dbReference type="PRINTS" id="PR00344">
    <property type="entry name" value="BCTRLSENSOR"/>
</dbReference>
<feature type="domain" description="Histidine kinase" evidence="10">
    <location>
        <begin position="259"/>
        <end position="471"/>
    </location>
</feature>
<protein>
    <recommendedName>
        <fullName evidence="3">histidine kinase</fullName>
        <ecNumber evidence="3">2.7.13.3</ecNumber>
    </recommendedName>
</protein>
<dbReference type="CDD" id="cd00082">
    <property type="entry name" value="HisKA"/>
    <property type="match status" value="1"/>
</dbReference>
<dbReference type="Pfam" id="PF02518">
    <property type="entry name" value="HATPase_c"/>
    <property type="match status" value="1"/>
</dbReference>
<comment type="caution">
    <text evidence="12">The sequence shown here is derived from an EMBL/GenBank/DDBJ whole genome shotgun (WGS) entry which is preliminary data.</text>
</comment>
<dbReference type="FunFam" id="3.30.565.10:FF:000006">
    <property type="entry name" value="Sensor histidine kinase WalK"/>
    <property type="match status" value="1"/>
</dbReference>
<keyword evidence="6 12" id="KW-0418">Kinase</keyword>
<evidence type="ECO:0000313" key="13">
    <source>
        <dbReference type="Proteomes" id="UP000218238"/>
    </source>
</evidence>
<comment type="subcellular location">
    <subcellularLocation>
        <location evidence="2">Membrane</location>
    </subcellularLocation>
</comment>
<dbReference type="PANTHER" id="PTHR43711">
    <property type="entry name" value="TWO-COMPONENT HISTIDINE KINASE"/>
    <property type="match status" value="1"/>
</dbReference>
<dbReference type="Gene3D" id="1.10.287.130">
    <property type="match status" value="1"/>
</dbReference>
<comment type="catalytic activity">
    <reaction evidence="1">
        <text>ATP + protein L-histidine = ADP + protein N-phospho-L-histidine.</text>
        <dbReference type="EC" id="2.7.13.3"/>
    </reaction>
</comment>
<dbReference type="InterPro" id="IPR003594">
    <property type="entry name" value="HATPase_dom"/>
</dbReference>
<dbReference type="Pfam" id="PF00672">
    <property type="entry name" value="HAMP"/>
    <property type="match status" value="1"/>
</dbReference>
<keyword evidence="9" id="KW-1133">Transmembrane helix</keyword>
<dbReference type="GO" id="GO:0016020">
    <property type="term" value="C:membrane"/>
    <property type="evidence" value="ECO:0007669"/>
    <property type="project" value="UniProtKB-SubCell"/>
</dbReference>
<dbReference type="GO" id="GO:0000155">
    <property type="term" value="F:phosphorelay sensor kinase activity"/>
    <property type="evidence" value="ECO:0007669"/>
    <property type="project" value="InterPro"/>
</dbReference>
<evidence type="ECO:0000256" key="9">
    <source>
        <dbReference type="SAM" id="Phobius"/>
    </source>
</evidence>
<keyword evidence="9" id="KW-0812">Transmembrane</keyword>
<comment type="function">
    <text evidence="8">Photoreceptor which exists in two forms that are reversibly interconvertible by light: the R form that absorbs maximally in the red region of the spectrum and the FR form that absorbs maximally in the far-red region.</text>
</comment>
<keyword evidence="4" id="KW-0597">Phosphoprotein</keyword>
<dbReference type="InterPro" id="IPR036890">
    <property type="entry name" value="HATPase_C_sf"/>
</dbReference>
<dbReference type="CDD" id="cd00075">
    <property type="entry name" value="HATPase"/>
    <property type="match status" value="1"/>
</dbReference>
<evidence type="ECO:0000256" key="1">
    <source>
        <dbReference type="ARBA" id="ARBA00000085"/>
    </source>
</evidence>
<evidence type="ECO:0000256" key="3">
    <source>
        <dbReference type="ARBA" id="ARBA00012438"/>
    </source>
</evidence>
<evidence type="ECO:0000256" key="5">
    <source>
        <dbReference type="ARBA" id="ARBA00022679"/>
    </source>
</evidence>
<dbReference type="SUPFAM" id="SSF55874">
    <property type="entry name" value="ATPase domain of HSP90 chaperone/DNA topoisomerase II/histidine kinase"/>
    <property type="match status" value="1"/>
</dbReference>